<protein>
    <recommendedName>
        <fullName evidence="5">Division initiation protein</fullName>
    </recommendedName>
</protein>
<name>H5UPD8_9MICO</name>
<dbReference type="Proteomes" id="UP000004367">
    <property type="component" value="Unassembled WGS sequence"/>
</dbReference>
<evidence type="ECO:0000313" key="3">
    <source>
        <dbReference type="EMBL" id="GAB47596.1"/>
    </source>
</evidence>
<dbReference type="STRING" id="1089455.MOPEL_021_00320"/>
<feature type="region of interest" description="Disordered" evidence="2">
    <location>
        <begin position="262"/>
        <end position="292"/>
    </location>
</feature>
<dbReference type="Pfam" id="PF05949">
    <property type="entry name" value="DUF881"/>
    <property type="match status" value="1"/>
</dbReference>
<dbReference type="PANTHER" id="PTHR37313:SF2">
    <property type="entry name" value="UPF0749 PROTEIN YLXX"/>
    <property type="match status" value="1"/>
</dbReference>
<dbReference type="PANTHER" id="PTHR37313">
    <property type="entry name" value="UPF0749 PROTEIN RV1825"/>
    <property type="match status" value="1"/>
</dbReference>
<evidence type="ECO:0000256" key="2">
    <source>
        <dbReference type="SAM" id="MobiDB-lite"/>
    </source>
</evidence>
<dbReference type="GO" id="GO:0005886">
    <property type="term" value="C:plasma membrane"/>
    <property type="evidence" value="ECO:0007669"/>
    <property type="project" value="TreeGrafter"/>
</dbReference>
<dbReference type="EMBL" id="BAFE01000020">
    <property type="protein sequence ID" value="GAB47596.1"/>
    <property type="molecule type" value="Genomic_DNA"/>
</dbReference>
<keyword evidence="4" id="KW-1185">Reference proteome</keyword>
<evidence type="ECO:0008006" key="5">
    <source>
        <dbReference type="Google" id="ProtNLM"/>
    </source>
</evidence>
<sequence>MARSPFSRTPRPVRDGGSEATQDHVPEAADATSGATPAAAREGAATTLPTGGDRSGRGLLRLHPSRASVLAGALTLALGIGLSAQIRQTHDAGLESLRETELVGILDGVTARATRLQEETHALEAELARLAGGADGAEAERRARERLGDLGVLAGSVPAEGPGVTVVLEGGPEVLPAASFLDLVQELRDAGAEAVQIGDVRVVASTSFVDRDGRVLVDGHELAWPVRVVAIGDGRTLASALAIPGGVEESTRQAGGRIRVDPSERVPVNALHPASSHRYARPVTTPEEQATP</sequence>
<evidence type="ECO:0000313" key="4">
    <source>
        <dbReference type="Proteomes" id="UP000004367"/>
    </source>
</evidence>
<dbReference type="Gene3D" id="3.30.70.1880">
    <property type="entry name" value="Protein of unknown function DUF881"/>
    <property type="match status" value="1"/>
</dbReference>
<dbReference type="eggNOG" id="COG3879">
    <property type="taxonomic scope" value="Bacteria"/>
</dbReference>
<feature type="region of interest" description="Disordered" evidence="2">
    <location>
        <begin position="1"/>
        <end position="59"/>
    </location>
</feature>
<dbReference type="OrthoDB" id="3211287at2"/>
<evidence type="ECO:0000256" key="1">
    <source>
        <dbReference type="ARBA" id="ARBA00009108"/>
    </source>
</evidence>
<feature type="compositionally biased region" description="Low complexity" evidence="2">
    <location>
        <begin position="28"/>
        <end position="47"/>
    </location>
</feature>
<reference evidence="3 4" key="1">
    <citation type="submission" date="2012-02" db="EMBL/GenBank/DDBJ databases">
        <title>Whole genome shotgun sequence of Mobilicoccus pelagius NBRC 104925.</title>
        <authorList>
            <person name="Yoshida Y."/>
            <person name="Hosoyama A."/>
            <person name="Tsuchikane K."/>
            <person name="Katsumata H."/>
            <person name="Yamazaki S."/>
            <person name="Fujita N."/>
        </authorList>
    </citation>
    <scope>NUCLEOTIDE SEQUENCE [LARGE SCALE GENOMIC DNA]</scope>
    <source>
        <strain evidence="3 4">NBRC 104925</strain>
    </source>
</reference>
<dbReference type="RefSeq" id="WP_009481494.1">
    <property type="nucleotide sequence ID" value="NZ_BAFE01000020.1"/>
</dbReference>
<dbReference type="AlphaFoldDB" id="H5UPD8"/>
<proteinExistence type="inferred from homology"/>
<feature type="compositionally biased region" description="Basic and acidic residues" evidence="2">
    <location>
        <begin position="12"/>
        <end position="27"/>
    </location>
</feature>
<comment type="caution">
    <text evidence="3">The sequence shown here is derived from an EMBL/GenBank/DDBJ whole genome shotgun (WGS) entry which is preliminary data.</text>
</comment>
<gene>
    <name evidence="3" type="ORF">MOPEL_021_00320</name>
</gene>
<comment type="similarity">
    <text evidence="1">Belongs to the UPF0749 family.</text>
</comment>
<dbReference type="InterPro" id="IPR010273">
    <property type="entry name" value="DUF881"/>
</dbReference>
<accession>H5UPD8</accession>
<organism evidence="3 4">
    <name type="scientific">Mobilicoccus pelagius NBRC 104925</name>
    <dbReference type="NCBI Taxonomy" id="1089455"/>
    <lineage>
        <taxon>Bacteria</taxon>
        <taxon>Bacillati</taxon>
        <taxon>Actinomycetota</taxon>
        <taxon>Actinomycetes</taxon>
        <taxon>Micrococcales</taxon>
        <taxon>Dermatophilaceae</taxon>
        <taxon>Mobilicoccus</taxon>
    </lineage>
</organism>